<dbReference type="InterPro" id="IPR012951">
    <property type="entry name" value="BBE"/>
</dbReference>
<comment type="caution">
    <text evidence="8">The sequence shown here is derived from an EMBL/GenBank/DDBJ whole genome shotgun (WGS) entry which is preliminary data.</text>
</comment>
<evidence type="ECO:0000256" key="5">
    <source>
        <dbReference type="ARBA" id="ARBA00023002"/>
    </source>
</evidence>
<name>A0A4R8TQL2_9PEZI</name>
<proteinExistence type="inferred from homology"/>
<dbReference type="Pfam" id="PF01565">
    <property type="entry name" value="FAD_binding_4"/>
    <property type="match status" value="1"/>
</dbReference>
<dbReference type="Gene3D" id="3.30.465.10">
    <property type="match status" value="1"/>
</dbReference>
<dbReference type="InterPro" id="IPR016169">
    <property type="entry name" value="FAD-bd_PCMH_sub2"/>
</dbReference>
<dbReference type="Gene3D" id="3.40.462.20">
    <property type="match status" value="1"/>
</dbReference>
<dbReference type="InterPro" id="IPR016166">
    <property type="entry name" value="FAD-bd_PCMH"/>
</dbReference>
<keyword evidence="4" id="KW-0274">FAD</keyword>
<reference evidence="8 9" key="1">
    <citation type="submission" date="2018-11" db="EMBL/GenBank/DDBJ databases">
        <title>Genome sequence and assembly of Colletotrichum sidae.</title>
        <authorList>
            <person name="Gan P."/>
            <person name="Shirasu K."/>
        </authorList>
    </citation>
    <scope>NUCLEOTIDE SEQUENCE [LARGE SCALE GENOMIC DNA]</scope>
    <source>
        <strain evidence="8 9">CBS 518.97</strain>
    </source>
</reference>
<feature type="domain" description="FAD-binding PCMH-type" evidence="7">
    <location>
        <begin position="57"/>
        <end position="230"/>
    </location>
</feature>
<accession>A0A4R8TQL2</accession>
<comment type="similarity">
    <text evidence="2">Belongs to the oxygen-dependent FAD-linked oxidoreductase family.</text>
</comment>
<dbReference type="GO" id="GO:0071949">
    <property type="term" value="F:FAD binding"/>
    <property type="evidence" value="ECO:0007669"/>
    <property type="project" value="InterPro"/>
</dbReference>
<keyword evidence="9" id="KW-1185">Reference proteome</keyword>
<evidence type="ECO:0000256" key="4">
    <source>
        <dbReference type="ARBA" id="ARBA00022827"/>
    </source>
</evidence>
<comment type="cofactor">
    <cofactor evidence="1">
        <name>FAD</name>
        <dbReference type="ChEBI" id="CHEBI:57692"/>
    </cofactor>
</comment>
<evidence type="ECO:0000313" key="8">
    <source>
        <dbReference type="EMBL" id="TEA20923.1"/>
    </source>
</evidence>
<dbReference type="PANTHER" id="PTHR42973:SF39">
    <property type="entry name" value="FAD-BINDING PCMH-TYPE DOMAIN-CONTAINING PROTEIN"/>
    <property type="match status" value="1"/>
</dbReference>
<keyword evidence="5" id="KW-0560">Oxidoreductase</keyword>
<evidence type="ECO:0000256" key="3">
    <source>
        <dbReference type="ARBA" id="ARBA00022630"/>
    </source>
</evidence>
<dbReference type="SUPFAM" id="SSF56176">
    <property type="entry name" value="FAD-binding/transporter-associated domain-like"/>
    <property type="match status" value="1"/>
</dbReference>
<evidence type="ECO:0000256" key="6">
    <source>
        <dbReference type="SAM" id="SignalP"/>
    </source>
</evidence>
<sequence length="498" mass="54611">MALFGLVVLFALILATAASPPNKKAIIDDCLAAVNVPYNTKDSSQWKADGAPFNVRIPFVPASIAVPLSTEHIQAAIKCGREHGVKVTPKCGGHSYANFGFGGEDGHLMLELDHMYNVTLDNATGIATVQAGSRLGHVASELYKQGGKAISHGTCPGVGVAGHVLHGGYGMSSHTKGLALDWLVGAKVVLANGTVLTVSETENAELFWALKGAGSSFGVVSEFYFKTFDAPKQATNFLAMLQWDAPKSISGFKILQDWVENDMPRDLNMRLFITPRFTNLEGMFYGDKAGLQAVLDPLLLKLGGRLTTSQTMDWFGNLQHFGNGLALDQKDTYKKQENFHSSSLYTGLLSDAQVESFVDYWYSIGKPLKRDWYVQVDFHGGRNSANSAIAEVASTSSSYAHRDALLLYQFYDRVDVSATYPKDGLSFLYDFVSNTTLAAEEREHGMYFNYPDPSLSQDAAQRHYWGDNIGRLQHIKAEVDPEELFYFPQSVRPASLVL</sequence>
<evidence type="ECO:0000259" key="7">
    <source>
        <dbReference type="PROSITE" id="PS51387"/>
    </source>
</evidence>
<dbReference type="InterPro" id="IPR036318">
    <property type="entry name" value="FAD-bd_PCMH-like_sf"/>
</dbReference>
<gene>
    <name evidence="8" type="primary">sorD-0</name>
    <name evidence="8" type="ORF">C8034_v008022</name>
</gene>
<dbReference type="AlphaFoldDB" id="A0A4R8TQL2"/>
<feature type="chain" id="PRO_5020788011" evidence="6">
    <location>
        <begin position="19"/>
        <end position="498"/>
    </location>
</feature>
<dbReference type="PANTHER" id="PTHR42973">
    <property type="entry name" value="BINDING OXIDOREDUCTASE, PUTATIVE (AFU_ORTHOLOGUE AFUA_1G17690)-RELATED"/>
    <property type="match status" value="1"/>
</dbReference>
<protein>
    <submittedName>
        <fullName evidence="8">FAD-linked oxidoreductase sorD</fullName>
    </submittedName>
</protein>
<dbReference type="PROSITE" id="PS51387">
    <property type="entry name" value="FAD_PCMH"/>
    <property type="match status" value="1"/>
</dbReference>
<dbReference type="InterPro" id="IPR050416">
    <property type="entry name" value="FAD-linked_Oxidoreductase"/>
</dbReference>
<dbReference type="InterPro" id="IPR006094">
    <property type="entry name" value="Oxid_FAD_bind_N"/>
</dbReference>
<keyword evidence="6" id="KW-0732">Signal</keyword>
<organism evidence="8 9">
    <name type="scientific">Colletotrichum sidae</name>
    <dbReference type="NCBI Taxonomy" id="1347389"/>
    <lineage>
        <taxon>Eukaryota</taxon>
        <taxon>Fungi</taxon>
        <taxon>Dikarya</taxon>
        <taxon>Ascomycota</taxon>
        <taxon>Pezizomycotina</taxon>
        <taxon>Sordariomycetes</taxon>
        <taxon>Hypocreomycetidae</taxon>
        <taxon>Glomerellales</taxon>
        <taxon>Glomerellaceae</taxon>
        <taxon>Colletotrichum</taxon>
        <taxon>Colletotrichum orbiculare species complex</taxon>
    </lineage>
</organism>
<evidence type="ECO:0000313" key="9">
    <source>
        <dbReference type="Proteomes" id="UP000295604"/>
    </source>
</evidence>
<keyword evidence="3" id="KW-0285">Flavoprotein</keyword>
<dbReference type="Proteomes" id="UP000295604">
    <property type="component" value="Unassembled WGS sequence"/>
</dbReference>
<dbReference type="Pfam" id="PF08031">
    <property type="entry name" value="BBE"/>
    <property type="match status" value="1"/>
</dbReference>
<evidence type="ECO:0000256" key="1">
    <source>
        <dbReference type="ARBA" id="ARBA00001974"/>
    </source>
</evidence>
<evidence type="ECO:0000256" key="2">
    <source>
        <dbReference type="ARBA" id="ARBA00005466"/>
    </source>
</evidence>
<feature type="signal peptide" evidence="6">
    <location>
        <begin position="1"/>
        <end position="18"/>
    </location>
</feature>
<dbReference type="GO" id="GO:0016491">
    <property type="term" value="F:oxidoreductase activity"/>
    <property type="evidence" value="ECO:0007669"/>
    <property type="project" value="UniProtKB-KW"/>
</dbReference>
<dbReference type="EMBL" id="QAPF01000026">
    <property type="protein sequence ID" value="TEA20923.1"/>
    <property type="molecule type" value="Genomic_DNA"/>
</dbReference>